<dbReference type="InterPro" id="IPR036986">
    <property type="entry name" value="S4_RNA-bd_sf"/>
</dbReference>
<dbReference type="InterPro" id="IPR006145">
    <property type="entry name" value="PsdUridine_synth_RsuA/RluA"/>
</dbReference>
<dbReference type="PANTHER" id="PTHR47683:SF4">
    <property type="entry name" value="PSEUDOURIDINE SYNTHASE"/>
    <property type="match status" value="1"/>
</dbReference>
<evidence type="ECO:0000256" key="3">
    <source>
        <dbReference type="ARBA" id="ARBA00023235"/>
    </source>
</evidence>
<dbReference type="InterPro" id="IPR050343">
    <property type="entry name" value="RsuA_PseudoU_synthase"/>
</dbReference>
<dbReference type="InterPro" id="IPR020094">
    <property type="entry name" value="TruA/RsuA/RluB/E/F_N"/>
</dbReference>
<dbReference type="Gene3D" id="3.30.70.1560">
    <property type="entry name" value="Alpha-L RNA-binding motif"/>
    <property type="match status" value="1"/>
</dbReference>
<comment type="caution">
    <text evidence="9">The sequence shown here is derived from an EMBL/GenBank/DDBJ whole genome shotgun (WGS) entry which is preliminary data.</text>
</comment>
<evidence type="ECO:0000313" key="9">
    <source>
        <dbReference type="EMBL" id="MFC3111171.1"/>
    </source>
</evidence>
<evidence type="ECO:0000256" key="5">
    <source>
        <dbReference type="ARBA" id="ARBA00037590"/>
    </source>
</evidence>
<dbReference type="CDD" id="cd02553">
    <property type="entry name" value="PseudoU_synth_RsuA"/>
    <property type="match status" value="1"/>
</dbReference>
<dbReference type="InterPro" id="IPR018496">
    <property type="entry name" value="PsdUridine_synth_RsuA/RluB_CS"/>
</dbReference>
<comment type="function">
    <text evidence="5">Responsible for synthesis of pseudouridine from uracil-516 in 16S ribosomal RNA.</text>
</comment>
<dbReference type="InterPro" id="IPR042092">
    <property type="entry name" value="PsdUridine_s_RsuA/RluB/E/F_cat"/>
</dbReference>
<keyword evidence="3 7" id="KW-0413">Isomerase</keyword>
<dbReference type="Gene3D" id="3.10.290.10">
    <property type="entry name" value="RNA-binding S4 domain"/>
    <property type="match status" value="1"/>
</dbReference>
<dbReference type="PROSITE" id="PS01149">
    <property type="entry name" value="PSI_RSU"/>
    <property type="match status" value="1"/>
</dbReference>
<dbReference type="Proteomes" id="UP001595530">
    <property type="component" value="Unassembled WGS sequence"/>
</dbReference>
<reference evidence="10" key="1">
    <citation type="journal article" date="2019" name="Int. J. Syst. Evol. Microbiol.">
        <title>The Global Catalogue of Microorganisms (GCM) 10K type strain sequencing project: providing services to taxonomists for standard genome sequencing and annotation.</title>
        <authorList>
            <consortium name="The Broad Institute Genomics Platform"/>
            <consortium name="The Broad Institute Genome Sequencing Center for Infectious Disease"/>
            <person name="Wu L."/>
            <person name="Ma J."/>
        </authorList>
    </citation>
    <scope>NUCLEOTIDE SEQUENCE [LARGE SCALE GENOMIC DNA]</scope>
    <source>
        <strain evidence="10">KCTC 42986</strain>
    </source>
</reference>
<dbReference type="SUPFAM" id="SSF55120">
    <property type="entry name" value="Pseudouridine synthase"/>
    <property type="match status" value="1"/>
</dbReference>
<dbReference type="Gene3D" id="3.30.70.580">
    <property type="entry name" value="Pseudouridine synthase I, catalytic domain, N-terminal subdomain"/>
    <property type="match status" value="1"/>
</dbReference>
<dbReference type="PANTHER" id="PTHR47683">
    <property type="entry name" value="PSEUDOURIDINE SYNTHASE FAMILY PROTEIN-RELATED"/>
    <property type="match status" value="1"/>
</dbReference>
<organism evidence="9 10">
    <name type="scientific">Undibacterium arcticum</name>
    <dbReference type="NCBI Taxonomy" id="1762892"/>
    <lineage>
        <taxon>Bacteria</taxon>
        <taxon>Pseudomonadati</taxon>
        <taxon>Pseudomonadota</taxon>
        <taxon>Betaproteobacteria</taxon>
        <taxon>Burkholderiales</taxon>
        <taxon>Oxalobacteraceae</taxon>
        <taxon>Undibacterium</taxon>
    </lineage>
</organism>
<dbReference type="Pfam" id="PF00849">
    <property type="entry name" value="PseudoU_synth_2"/>
    <property type="match status" value="1"/>
</dbReference>
<keyword evidence="2 6" id="KW-0694">RNA-binding</keyword>
<keyword evidence="10" id="KW-1185">Reference proteome</keyword>
<name>A0ABV7FA95_9BURK</name>
<proteinExistence type="inferred from homology"/>
<comment type="similarity">
    <text evidence="1 7">Belongs to the pseudouridine synthase RsuA family.</text>
</comment>
<dbReference type="GO" id="GO:0160136">
    <property type="term" value="F:16S rRNA pseudouridine(516) synthase activity"/>
    <property type="evidence" value="ECO:0007669"/>
    <property type="project" value="UniProtKB-EC"/>
</dbReference>
<dbReference type="SUPFAM" id="SSF55174">
    <property type="entry name" value="Alpha-L RNA-binding motif"/>
    <property type="match status" value="1"/>
</dbReference>
<evidence type="ECO:0000256" key="1">
    <source>
        <dbReference type="ARBA" id="ARBA00008348"/>
    </source>
</evidence>
<dbReference type="EC" id="5.4.99.-" evidence="7"/>
<gene>
    <name evidence="9" type="ORF">ACFOFO_25010</name>
</gene>
<evidence type="ECO:0000256" key="6">
    <source>
        <dbReference type="PROSITE-ProRule" id="PRU00182"/>
    </source>
</evidence>
<dbReference type="InterPro" id="IPR000748">
    <property type="entry name" value="PsdUridine_synth_RsuA/RluB/E/F"/>
</dbReference>
<accession>A0ABV7FA95</accession>
<dbReference type="InterPro" id="IPR020103">
    <property type="entry name" value="PsdUridine_synth_cat_dom_sf"/>
</dbReference>
<dbReference type="RefSeq" id="WP_390327478.1">
    <property type="nucleotide sequence ID" value="NZ_JBHRTP010000102.1"/>
</dbReference>
<dbReference type="NCBIfam" id="TIGR00093">
    <property type="entry name" value="pseudouridine synthase"/>
    <property type="match status" value="1"/>
</dbReference>
<evidence type="ECO:0000256" key="2">
    <source>
        <dbReference type="ARBA" id="ARBA00022884"/>
    </source>
</evidence>
<dbReference type="PROSITE" id="PS50889">
    <property type="entry name" value="S4"/>
    <property type="match status" value="1"/>
</dbReference>
<evidence type="ECO:0000313" key="10">
    <source>
        <dbReference type="Proteomes" id="UP001595530"/>
    </source>
</evidence>
<sequence length="238" mass="26447">MPLLSLEKILHSQGFGSRKLCRIMVFNGRVTIAGALCDDPQREIETDRFQFEVDGQRWQYRQHVYLAMNKPLGVECSHQPQHHPSVYRLLPPQLVERGVQCVGRLDQDTTGVLLFSDDGAFIHAYSAPKKKVPKVYQVTTKHPIQHELIAALLSGVQLRDEPAPIAAAGCAQITENVLHLTIAEGKYHQVKRMIAAAGNRVDGLHRIAVGGYALDPALNPGEFSWLEPGDLEKIGQYA</sequence>
<evidence type="ECO:0000256" key="4">
    <source>
        <dbReference type="ARBA" id="ARBA00036749"/>
    </source>
</evidence>
<protein>
    <recommendedName>
        <fullName evidence="7">Pseudouridine synthase</fullName>
        <ecNumber evidence="7">5.4.99.-</ecNumber>
    </recommendedName>
</protein>
<feature type="domain" description="Pseudouridine synthase RsuA/RluA-like" evidence="8">
    <location>
        <begin position="65"/>
        <end position="196"/>
    </location>
</feature>
<evidence type="ECO:0000259" key="8">
    <source>
        <dbReference type="Pfam" id="PF00849"/>
    </source>
</evidence>
<dbReference type="EMBL" id="JBHRTP010000102">
    <property type="protein sequence ID" value="MFC3111171.1"/>
    <property type="molecule type" value="Genomic_DNA"/>
</dbReference>
<comment type="catalytic activity">
    <reaction evidence="4">
        <text>uridine(516) in 16S rRNA = pseudouridine(516) in 16S rRNA</text>
        <dbReference type="Rhea" id="RHEA:38867"/>
        <dbReference type="Rhea" id="RHEA-COMP:10089"/>
        <dbReference type="Rhea" id="RHEA-COMP:10090"/>
        <dbReference type="ChEBI" id="CHEBI:65314"/>
        <dbReference type="ChEBI" id="CHEBI:65315"/>
        <dbReference type="EC" id="5.4.99.19"/>
    </reaction>
</comment>
<evidence type="ECO:0000256" key="7">
    <source>
        <dbReference type="RuleBase" id="RU003887"/>
    </source>
</evidence>